<dbReference type="STRING" id="1891224.BBP83_10030"/>
<keyword evidence="5 6" id="KW-0472">Membrane</keyword>
<protein>
    <submittedName>
        <fullName evidence="7">Type II secretion system protein GspH</fullName>
    </submittedName>
</protein>
<name>A0A1C3CVP3_9GAMM</name>
<dbReference type="PROSITE" id="PS00409">
    <property type="entry name" value="PROKAR_NTER_METHYL"/>
    <property type="match status" value="1"/>
</dbReference>
<evidence type="ECO:0000256" key="2">
    <source>
        <dbReference type="ARBA" id="ARBA00022481"/>
    </source>
</evidence>
<sequence>MKKTSSSVQGFTLVELMVVIVIMGVMASLVLMNMNGTDQRKAMQAREVFMMDVQKLLRESNDQARILALHSQVATDVAGFQYNVVEYQIHQKNETLLQQNNNSNSRWQNYKDFSTRILSDQVSFRIQPLEQRYARASNSELLNANAPKLIWLGNGEVKPVRIQFYFEERPVGNEIEIDHLGKINEI</sequence>
<dbReference type="PRINTS" id="PR00885">
    <property type="entry name" value="BCTERIALGSPH"/>
</dbReference>
<dbReference type="InterPro" id="IPR045584">
    <property type="entry name" value="Pilin-like"/>
</dbReference>
<dbReference type="GO" id="GO:0016020">
    <property type="term" value="C:membrane"/>
    <property type="evidence" value="ECO:0007669"/>
    <property type="project" value="UniProtKB-SubCell"/>
</dbReference>
<evidence type="ECO:0000256" key="6">
    <source>
        <dbReference type="SAM" id="Phobius"/>
    </source>
</evidence>
<evidence type="ECO:0000256" key="4">
    <source>
        <dbReference type="ARBA" id="ARBA00022989"/>
    </source>
</evidence>
<evidence type="ECO:0000256" key="5">
    <source>
        <dbReference type="ARBA" id="ARBA00023136"/>
    </source>
</evidence>
<evidence type="ECO:0000256" key="1">
    <source>
        <dbReference type="ARBA" id="ARBA00004167"/>
    </source>
</evidence>
<dbReference type="OrthoDB" id="6656660at2"/>
<evidence type="ECO:0000313" key="7">
    <source>
        <dbReference type="EMBL" id="ODA12875.1"/>
    </source>
</evidence>
<dbReference type="SUPFAM" id="SSF54523">
    <property type="entry name" value="Pili subunits"/>
    <property type="match status" value="1"/>
</dbReference>
<dbReference type="GO" id="GO:0015628">
    <property type="term" value="P:protein secretion by the type II secretion system"/>
    <property type="evidence" value="ECO:0007669"/>
    <property type="project" value="InterPro"/>
</dbReference>
<feature type="transmembrane region" description="Helical" evidence="6">
    <location>
        <begin position="12"/>
        <end position="34"/>
    </location>
</feature>
<keyword evidence="3 6" id="KW-0812">Transmembrane</keyword>
<dbReference type="EMBL" id="MBDL01000010">
    <property type="protein sequence ID" value="ODA12875.1"/>
    <property type="molecule type" value="Genomic_DNA"/>
</dbReference>
<comment type="caution">
    <text evidence="7">The sequence shown here is derived from an EMBL/GenBank/DDBJ whole genome shotgun (WGS) entry which is preliminary data.</text>
</comment>
<gene>
    <name evidence="7" type="ORF">BBP83_10030</name>
</gene>
<evidence type="ECO:0000313" key="8">
    <source>
        <dbReference type="Proteomes" id="UP000186553"/>
    </source>
</evidence>
<keyword evidence="8" id="KW-1185">Reference proteome</keyword>
<keyword evidence="2" id="KW-0488">Methylation</keyword>
<comment type="subcellular location">
    <subcellularLocation>
        <location evidence="1">Membrane</location>
        <topology evidence="1">Single-pass membrane protein</topology>
    </subcellularLocation>
</comment>
<dbReference type="Gene3D" id="3.30.700.10">
    <property type="entry name" value="Glycoprotein, Type 4 Pilin"/>
    <property type="match status" value="1"/>
</dbReference>
<organism evidence="7 8">
    <name type="scientific">Acinetobacter celticus</name>
    <dbReference type="NCBI Taxonomy" id="1891224"/>
    <lineage>
        <taxon>Bacteria</taxon>
        <taxon>Pseudomonadati</taxon>
        <taxon>Pseudomonadota</taxon>
        <taxon>Gammaproteobacteria</taxon>
        <taxon>Moraxellales</taxon>
        <taxon>Moraxellaceae</taxon>
        <taxon>Acinetobacter</taxon>
    </lineage>
</organism>
<evidence type="ECO:0000256" key="3">
    <source>
        <dbReference type="ARBA" id="ARBA00022692"/>
    </source>
</evidence>
<dbReference type="RefSeq" id="WP_068888463.1">
    <property type="nucleotide sequence ID" value="NZ_CBCRUU010000018.1"/>
</dbReference>
<reference evidence="7 8" key="1">
    <citation type="submission" date="2016-07" db="EMBL/GenBank/DDBJ databases">
        <title>Acinetobacter sp. ANC 4603.</title>
        <authorList>
            <person name="Radolfova-Krizova L."/>
            <person name="Nemec A."/>
        </authorList>
    </citation>
    <scope>NUCLEOTIDE SEQUENCE [LARGE SCALE GENOMIC DNA]</scope>
    <source>
        <strain evidence="7 8">ANC 4603</strain>
    </source>
</reference>
<dbReference type="GO" id="GO:0015627">
    <property type="term" value="C:type II protein secretion system complex"/>
    <property type="evidence" value="ECO:0007669"/>
    <property type="project" value="InterPro"/>
</dbReference>
<proteinExistence type="predicted"/>
<dbReference type="InterPro" id="IPR002416">
    <property type="entry name" value="T2SS_protein-GspH"/>
</dbReference>
<dbReference type="InterPro" id="IPR012902">
    <property type="entry name" value="N_methyl_site"/>
</dbReference>
<dbReference type="NCBIfam" id="TIGR02532">
    <property type="entry name" value="IV_pilin_GFxxxE"/>
    <property type="match status" value="1"/>
</dbReference>
<keyword evidence="4 6" id="KW-1133">Transmembrane helix</keyword>
<dbReference type="Proteomes" id="UP000186553">
    <property type="component" value="Unassembled WGS sequence"/>
</dbReference>
<accession>A0A1C3CVP3</accession>
<dbReference type="AlphaFoldDB" id="A0A1C3CVP3"/>
<dbReference type="Pfam" id="PF07963">
    <property type="entry name" value="N_methyl"/>
    <property type="match status" value="1"/>
</dbReference>